<reference evidence="1 2" key="1">
    <citation type="submission" date="2024-01" db="EMBL/GenBank/DDBJ databases">
        <title>A telomere-to-telomere, gap-free genome of sweet tea (Lithocarpus litseifolius).</title>
        <authorList>
            <person name="Zhou J."/>
        </authorList>
    </citation>
    <scope>NUCLEOTIDE SEQUENCE [LARGE SCALE GENOMIC DNA]</scope>
    <source>
        <strain evidence="1">Zhou-2022a</strain>
        <tissue evidence="1">Leaf</tissue>
    </source>
</reference>
<accession>A0AAW2CMM1</accession>
<evidence type="ECO:0000313" key="1">
    <source>
        <dbReference type="EMBL" id="KAK9997770.1"/>
    </source>
</evidence>
<keyword evidence="2" id="KW-1185">Reference proteome</keyword>
<gene>
    <name evidence="1" type="ORF">SO802_017373</name>
</gene>
<proteinExistence type="predicted"/>
<dbReference type="Proteomes" id="UP001459277">
    <property type="component" value="Unassembled WGS sequence"/>
</dbReference>
<dbReference type="AlphaFoldDB" id="A0AAW2CMM1"/>
<comment type="caution">
    <text evidence="1">The sequence shown here is derived from an EMBL/GenBank/DDBJ whole genome shotgun (WGS) entry which is preliminary data.</text>
</comment>
<organism evidence="1 2">
    <name type="scientific">Lithocarpus litseifolius</name>
    <dbReference type="NCBI Taxonomy" id="425828"/>
    <lineage>
        <taxon>Eukaryota</taxon>
        <taxon>Viridiplantae</taxon>
        <taxon>Streptophyta</taxon>
        <taxon>Embryophyta</taxon>
        <taxon>Tracheophyta</taxon>
        <taxon>Spermatophyta</taxon>
        <taxon>Magnoliopsida</taxon>
        <taxon>eudicotyledons</taxon>
        <taxon>Gunneridae</taxon>
        <taxon>Pentapetalae</taxon>
        <taxon>rosids</taxon>
        <taxon>fabids</taxon>
        <taxon>Fagales</taxon>
        <taxon>Fagaceae</taxon>
        <taxon>Lithocarpus</taxon>
    </lineage>
</organism>
<dbReference type="EMBL" id="JAZDWU010000006">
    <property type="protein sequence ID" value="KAK9997770.1"/>
    <property type="molecule type" value="Genomic_DNA"/>
</dbReference>
<sequence length="211" mass="24883">MEQLREIDGAIEFFLLDASKNVNWEGSSTDIERNKLEAIANEVNRKFGTALDAFDIKLTWAKLRSLWETWVLVKHYAHRGKVNFTTGTIEMDEFAWDQLERVVPGAEVFRGKPMILPNVVCSIFDRTPSWLAPQEHSSQRQPSSEEVKEEIKTSMHKVYEIDELKSSERYIRFCLTIFKDPEVRETFDYLPNKFLRREYVIKKYNEHHVAH</sequence>
<protein>
    <submittedName>
        <fullName evidence="1">Uncharacterized protein</fullName>
    </submittedName>
</protein>
<evidence type="ECO:0000313" key="2">
    <source>
        <dbReference type="Proteomes" id="UP001459277"/>
    </source>
</evidence>
<name>A0AAW2CMM1_9ROSI</name>